<name>A0A8S4RLC4_9NEOP</name>
<protein>
    <submittedName>
        <fullName evidence="2">Jg12806 protein</fullName>
    </submittedName>
</protein>
<proteinExistence type="predicted"/>
<reference evidence="2" key="1">
    <citation type="submission" date="2022-03" db="EMBL/GenBank/DDBJ databases">
        <authorList>
            <person name="Lindestad O."/>
        </authorList>
    </citation>
    <scope>NUCLEOTIDE SEQUENCE</scope>
</reference>
<evidence type="ECO:0000313" key="3">
    <source>
        <dbReference type="Proteomes" id="UP000838756"/>
    </source>
</evidence>
<gene>
    <name evidence="2" type="primary">jg12806</name>
    <name evidence="2" type="ORF">PAEG_LOCUS14757</name>
</gene>
<accession>A0A8S4RLC4</accession>
<dbReference type="AlphaFoldDB" id="A0A8S4RLC4"/>
<evidence type="ECO:0000313" key="2">
    <source>
        <dbReference type="EMBL" id="CAH2237473.1"/>
    </source>
</evidence>
<comment type="caution">
    <text evidence="2">The sequence shown here is derived from an EMBL/GenBank/DDBJ whole genome shotgun (WGS) entry which is preliminary data.</text>
</comment>
<feature type="region of interest" description="Disordered" evidence="1">
    <location>
        <begin position="1"/>
        <end position="31"/>
    </location>
</feature>
<dbReference type="Proteomes" id="UP000838756">
    <property type="component" value="Unassembled WGS sequence"/>
</dbReference>
<organism evidence="2 3">
    <name type="scientific">Pararge aegeria aegeria</name>
    <dbReference type="NCBI Taxonomy" id="348720"/>
    <lineage>
        <taxon>Eukaryota</taxon>
        <taxon>Metazoa</taxon>
        <taxon>Ecdysozoa</taxon>
        <taxon>Arthropoda</taxon>
        <taxon>Hexapoda</taxon>
        <taxon>Insecta</taxon>
        <taxon>Pterygota</taxon>
        <taxon>Neoptera</taxon>
        <taxon>Endopterygota</taxon>
        <taxon>Lepidoptera</taxon>
        <taxon>Glossata</taxon>
        <taxon>Ditrysia</taxon>
        <taxon>Papilionoidea</taxon>
        <taxon>Nymphalidae</taxon>
        <taxon>Satyrinae</taxon>
        <taxon>Satyrini</taxon>
        <taxon>Parargina</taxon>
        <taxon>Pararge</taxon>
    </lineage>
</organism>
<keyword evidence="3" id="KW-1185">Reference proteome</keyword>
<evidence type="ECO:0000256" key="1">
    <source>
        <dbReference type="SAM" id="MobiDB-lite"/>
    </source>
</evidence>
<sequence length="68" mass="7572">MRGRGTMRGVTEAQVAREGPPSPRGKAAPTQWHSICDDNLPIYVFGHGWRPPRPYGVFQSIMFFNGAL</sequence>
<dbReference type="EMBL" id="CAKXAJ010025271">
    <property type="protein sequence ID" value="CAH2237473.1"/>
    <property type="molecule type" value="Genomic_DNA"/>
</dbReference>